<keyword evidence="2" id="KW-1185">Reference proteome</keyword>
<dbReference type="Gramene" id="ONI35062">
    <property type="protein sequence ID" value="ONI35062"/>
    <property type="gene ID" value="PRUPE_1G512900"/>
</dbReference>
<dbReference type="AlphaFoldDB" id="M5XLW0"/>
<sequence>MSVSIECLTFISFLEQKLFCLPNTNEPMPFNNFTIRSITSTIIQSYNFFLESICISFLLRTKLHWHYFINWKQHMHSHFYNHEMTNKNLCHHLEALKSYSKPSVSTLSVIKIHMF</sequence>
<evidence type="ECO:0000313" key="2">
    <source>
        <dbReference type="Proteomes" id="UP000006882"/>
    </source>
</evidence>
<dbReference type="EMBL" id="CM007651">
    <property type="protein sequence ID" value="ONI35062.1"/>
    <property type="molecule type" value="Genomic_DNA"/>
</dbReference>
<name>M5XLW0_PRUPE</name>
<evidence type="ECO:0000313" key="1">
    <source>
        <dbReference type="EMBL" id="ONI35062.1"/>
    </source>
</evidence>
<accession>M5XLW0</accession>
<proteinExistence type="predicted"/>
<protein>
    <submittedName>
        <fullName evidence="1">Uncharacterized protein</fullName>
    </submittedName>
</protein>
<reference evidence="1 2" key="1">
    <citation type="journal article" date="2013" name="Nat. Genet.">
        <title>The high-quality draft genome of peach (Prunus persica) identifies unique patterns of genetic diversity, domestication and genome evolution.</title>
        <authorList>
            <consortium name="International Peach Genome Initiative"/>
            <person name="Verde I."/>
            <person name="Abbott A.G."/>
            <person name="Scalabrin S."/>
            <person name="Jung S."/>
            <person name="Shu S."/>
            <person name="Marroni F."/>
            <person name="Zhebentyayeva T."/>
            <person name="Dettori M.T."/>
            <person name="Grimwood J."/>
            <person name="Cattonaro F."/>
            <person name="Zuccolo A."/>
            <person name="Rossini L."/>
            <person name="Jenkins J."/>
            <person name="Vendramin E."/>
            <person name="Meisel L.A."/>
            <person name="Decroocq V."/>
            <person name="Sosinski B."/>
            <person name="Prochnik S."/>
            <person name="Mitros T."/>
            <person name="Policriti A."/>
            <person name="Cipriani G."/>
            <person name="Dondini L."/>
            <person name="Ficklin S."/>
            <person name="Goodstein D.M."/>
            <person name="Xuan P."/>
            <person name="Del Fabbro C."/>
            <person name="Aramini V."/>
            <person name="Copetti D."/>
            <person name="Gonzalez S."/>
            <person name="Horner D.S."/>
            <person name="Falchi R."/>
            <person name="Lucas S."/>
            <person name="Mica E."/>
            <person name="Maldonado J."/>
            <person name="Lazzari B."/>
            <person name="Bielenberg D."/>
            <person name="Pirona R."/>
            <person name="Miculan M."/>
            <person name="Barakat A."/>
            <person name="Testolin R."/>
            <person name="Stella A."/>
            <person name="Tartarini S."/>
            <person name="Tonutti P."/>
            <person name="Arus P."/>
            <person name="Orellana A."/>
            <person name="Wells C."/>
            <person name="Main D."/>
            <person name="Vizzotto G."/>
            <person name="Silva H."/>
            <person name="Salamini F."/>
            <person name="Schmutz J."/>
            <person name="Morgante M."/>
            <person name="Rokhsar D.S."/>
        </authorList>
    </citation>
    <scope>NUCLEOTIDE SEQUENCE [LARGE SCALE GENOMIC DNA]</scope>
    <source>
        <strain evidence="2">cv. Nemared</strain>
    </source>
</reference>
<dbReference type="HOGENOM" id="CLU_2113119_0_0_1"/>
<gene>
    <name evidence="1" type="ORF">PRUPE_1G512900</name>
</gene>
<dbReference type="Proteomes" id="UP000006882">
    <property type="component" value="Chromosome G1"/>
</dbReference>
<organism evidence="1 2">
    <name type="scientific">Prunus persica</name>
    <name type="common">Peach</name>
    <name type="synonym">Amygdalus persica</name>
    <dbReference type="NCBI Taxonomy" id="3760"/>
    <lineage>
        <taxon>Eukaryota</taxon>
        <taxon>Viridiplantae</taxon>
        <taxon>Streptophyta</taxon>
        <taxon>Embryophyta</taxon>
        <taxon>Tracheophyta</taxon>
        <taxon>Spermatophyta</taxon>
        <taxon>Magnoliopsida</taxon>
        <taxon>eudicotyledons</taxon>
        <taxon>Gunneridae</taxon>
        <taxon>Pentapetalae</taxon>
        <taxon>rosids</taxon>
        <taxon>fabids</taxon>
        <taxon>Rosales</taxon>
        <taxon>Rosaceae</taxon>
        <taxon>Amygdaloideae</taxon>
        <taxon>Amygdaleae</taxon>
        <taxon>Prunus</taxon>
    </lineage>
</organism>